<name>A0A9Q5SRK6_9BACT</name>
<comment type="caution">
    <text evidence="2">The sequence shown here is derived from an EMBL/GenBank/DDBJ whole genome shotgun (WGS) entry which is preliminary data.</text>
</comment>
<sequence>MGKTKKVLGYTLGIAIVLTAAIFLLNLHLTKRLERYLRKELIHRTAEATDGFYRLSFDNLSISFFKGELKLEGIKLYPDPSVFRDWERKDSLPSTYVTAEVGMIDFKGLNLTWRWSYKQLHFDSFEIRKPDIQVFDPYYSTRAEVKVRKEAEAKTLYEVISPYINVLTVRVLNLENASVSYSVENPVSPIVYALNDVSFHAYSFRLDENSSESGKLLYCDNFDFITNRSQTLLTNNDFRLQTDRILLSTEDSIISISNITLTPQGELWEERKQRPDSYLNALIRAIEVKGIQFRRENALNYLTARSFDIISSDIQAFNLAGESLPPAKKTEKKSLNEAEEDSLVRSLSLYELISPVLHTVSIGTIGIGQAKLQYSFAVKDTIEVYKLANFDFRANDFRIDSVSEAQRGFWYSRAFSFEATGIEGVMTARNHRFTVKRMALDTESGDFNLEQIRLRPLSVRGQNDYMAGSIDTVGIRGLLYDKGISARLLKIDRPNLRYVMAPSFNKKGVKSVKPVNSRVDVEAILNPFLRYLSVKRVSLNHAYVTVDDKNRPDPITYKLNDFNFFATDILVNRQTGKGSGLFFDYGNMGFNFSRFDNYLPGKEYRLSVWKGQFSTIKGILELQDIKLLPQDTAEKKAKTYIRFSSPRLRIGGLKRIPERLDRNIRVASFRVDSPDVRVSRPDGSGVSALFKSLALEGISWDSTLLKLGSVCLESPVADIYSSHFHDTLSHQTEAGSADFYTALGKVAGRISLGRFCLTDANIRYAYYGKSDSLQHQKLDTTNLFVEGLAVDARLRTYKLDDIRFSTRNLVFPLDNGFYALKVGGIDLTGSSAVIDHIRLISPYPKMQFAYLQPHHKDWFDVSVGQVALTGIDLPSYFSEKVLRIADVQVSDAVLQNLKNQKIPVPRRIVPMIYTGLQRAPVKLDFQKVSVKNFSVVYEELAKKGTVPGKLFFTNMNGTFTGFTNIVSRPDQYIVLNANGKLMGKGDFTATWKLPVDSLNDRFLLNARLDSFDLTALNELLVPLASAEVQSGWVREMAFSTEASSKGATVEMLFLYNDLKAALLKEKDGVLTDKKFLTGLVNRILKQDNPDKTRKGFNKPRHSSVSIIRDPYHSTFNYLWQILRPPLIESVGVSKKKQDAAKGVMTFFTKVKNFFRGKKNVSGKNVPEEEGKEALLLEVKPVNN</sequence>
<keyword evidence="1" id="KW-1133">Transmembrane helix</keyword>
<evidence type="ECO:0000256" key="1">
    <source>
        <dbReference type="SAM" id="Phobius"/>
    </source>
</evidence>
<feature type="transmembrane region" description="Helical" evidence="1">
    <location>
        <begin position="7"/>
        <end position="29"/>
    </location>
</feature>
<evidence type="ECO:0000313" key="2">
    <source>
        <dbReference type="EMBL" id="OUO05440.1"/>
    </source>
</evidence>
<gene>
    <name evidence="2" type="ORF">B5F96_08750</name>
</gene>
<organism evidence="2 3">
    <name type="scientific">Parabacteroides johnsonii</name>
    <dbReference type="NCBI Taxonomy" id="387661"/>
    <lineage>
        <taxon>Bacteria</taxon>
        <taxon>Pseudomonadati</taxon>
        <taxon>Bacteroidota</taxon>
        <taxon>Bacteroidia</taxon>
        <taxon>Bacteroidales</taxon>
        <taxon>Tannerellaceae</taxon>
        <taxon>Parabacteroides</taxon>
    </lineage>
</organism>
<keyword evidence="1" id="KW-0812">Transmembrane</keyword>
<evidence type="ECO:0008006" key="4">
    <source>
        <dbReference type="Google" id="ProtNLM"/>
    </source>
</evidence>
<proteinExistence type="predicted"/>
<accession>A0A9Q5SRK6</accession>
<keyword evidence="1" id="KW-0472">Membrane</keyword>
<protein>
    <recommendedName>
        <fullName evidence="4">DUF748 domain-containing protein</fullName>
    </recommendedName>
</protein>
<dbReference type="RefSeq" id="WP_021863042.1">
    <property type="nucleotide sequence ID" value="NZ_CAJLBM010000046.1"/>
</dbReference>
<evidence type="ECO:0000313" key="3">
    <source>
        <dbReference type="Proteomes" id="UP000195975"/>
    </source>
</evidence>
<dbReference type="EMBL" id="NFIJ01000007">
    <property type="protein sequence ID" value="OUO05440.1"/>
    <property type="molecule type" value="Genomic_DNA"/>
</dbReference>
<dbReference type="AlphaFoldDB" id="A0A9Q5SRK6"/>
<reference evidence="3" key="1">
    <citation type="submission" date="2017-04" db="EMBL/GenBank/DDBJ databases">
        <title>Function of individual gut microbiota members based on whole genome sequencing of pure cultures obtained from chicken caecum.</title>
        <authorList>
            <person name="Medvecky M."/>
            <person name="Cejkova D."/>
            <person name="Polansky O."/>
            <person name="Karasova D."/>
            <person name="Kubasova T."/>
            <person name="Cizek A."/>
            <person name="Rychlik I."/>
        </authorList>
    </citation>
    <scope>NUCLEOTIDE SEQUENCE [LARGE SCALE GENOMIC DNA]</scope>
    <source>
        <strain evidence="3">An42</strain>
    </source>
</reference>
<dbReference type="Proteomes" id="UP000195975">
    <property type="component" value="Unassembled WGS sequence"/>
</dbReference>